<sequence length="264" mass="27832">MLIRLLTLLALALAPALPARAQMQDDIAQVLRVSLIPGWRQQDGSHVAGLRFDLAPGWRTYWRSAGAAGISPQMDWRGSRGLGSVTPQWPTPTVFRQGRALSIGYDDDFVLPLLIQGAGGGAAHLDGVLDLGVCAEICLPARIRVSGDLPAGGAPDPAIRAALADRPGRIRADARCSLRPTRDGMALTGRIPLPPQGRSEAVVFEVPDPSLWVTDAVVSRQGGTLTATSELMAGGGRGVALDRSRVRITVIGDRGAVEIDGCRS</sequence>
<dbReference type="EMBL" id="CP122537">
    <property type="protein sequence ID" value="WGH79676.1"/>
    <property type="molecule type" value="Genomic_DNA"/>
</dbReference>
<evidence type="ECO:0000313" key="3">
    <source>
        <dbReference type="EMBL" id="WGH79676.1"/>
    </source>
</evidence>
<feature type="chain" id="PRO_5047549262" evidence="1">
    <location>
        <begin position="22"/>
        <end position="264"/>
    </location>
</feature>
<reference evidence="3 4" key="1">
    <citation type="submission" date="2023-04" db="EMBL/GenBank/DDBJ databases">
        <title>Jannaschia ovalis sp. nov., a marine bacterium isolated from sea tidal flat.</title>
        <authorList>
            <person name="Kwon D.Y."/>
            <person name="Kim J.-J."/>
        </authorList>
    </citation>
    <scope>NUCLEOTIDE SEQUENCE [LARGE SCALE GENOMIC DNA]</scope>
    <source>
        <strain evidence="3 4">GRR-S6-38</strain>
    </source>
</reference>
<evidence type="ECO:0000256" key="1">
    <source>
        <dbReference type="SAM" id="SignalP"/>
    </source>
</evidence>
<organism evidence="3 4">
    <name type="scientific">Jannaschia ovalis</name>
    <dbReference type="NCBI Taxonomy" id="3038773"/>
    <lineage>
        <taxon>Bacteria</taxon>
        <taxon>Pseudomonadati</taxon>
        <taxon>Pseudomonadota</taxon>
        <taxon>Alphaproteobacteria</taxon>
        <taxon>Rhodobacterales</taxon>
        <taxon>Roseobacteraceae</taxon>
        <taxon>Jannaschia</taxon>
    </lineage>
</organism>
<proteinExistence type="predicted"/>
<keyword evidence="4" id="KW-1185">Reference proteome</keyword>
<feature type="signal peptide" evidence="1">
    <location>
        <begin position="1"/>
        <end position="21"/>
    </location>
</feature>
<dbReference type="Pfam" id="PF11412">
    <property type="entry name" value="DsbD_N"/>
    <property type="match status" value="1"/>
</dbReference>
<feature type="domain" description="Thiol:disulfide interchange protein DsbD N-terminal" evidence="2">
    <location>
        <begin position="42"/>
        <end position="142"/>
    </location>
</feature>
<protein>
    <submittedName>
        <fullName evidence="3">Protein-disulfide reductase DsbD family protein</fullName>
    </submittedName>
</protein>
<dbReference type="RefSeq" id="WP_279966608.1">
    <property type="nucleotide sequence ID" value="NZ_CP122537.1"/>
</dbReference>
<name>A0ABY8LEC9_9RHOB</name>
<keyword evidence="1" id="KW-0732">Signal</keyword>
<dbReference type="Proteomes" id="UP001243420">
    <property type="component" value="Chromosome"/>
</dbReference>
<accession>A0ABY8LEC9</accession>
<evidence type="ECO:0000313" key="4">
    <source>
        <dbReference type="Proteomes" id="UP001243420"/>
    </source>
</evidence>
<gene>
    <name evidence="3" type="ORF">P8627_05275</name>
</gene>
<evidence type="ECO:0000259" key="2">
    <source>
        <dbReference type="Pfam" id="PF11412"/>
    </source>
</evidence>
<dbReference type="InterPro" id="IPR028250">
    <property type="entry name" value="DsbDN"/>
</dbReference>